<evidence type="ECO:0000256" key="1">
    <source>
        <dbReference type="SAM" id="MobiDB-lite"/>
    </source>
</evidence>
<evidence type="ECO:0000313" key="2">
    <source>
        <dbReference type="EMBL" id="CAH0380715.1"/>
    </source>
</evidence>
<proteinExistence type="predicted"/>
<feature type="region of interest" description="Disordered" evidence="1">
    <location>
        <begin position="150"/>
        <end position="184"/>
    </location>
</feature>
<gene>
    <name evidence="2" type="ORF">BEMITA_LOCUS435</name>
</gene>
<dbReference type="EMBL" id="OU963862">
    <property type="protein sequence ID" value="CAH0380715.1"/>
    <property type="molecule type" value="Genomic_DNA"/>
</dbReference>
<feature type="compositionally biased region" description="Polar residues" evidence="1">
    <location>
        <begin position="152"/>
        <end position="175"/>
    </location>
</feature>
<sequence>MSNLEGERWILFPSAGGNIAHCITLIPANHSPDGAHRGTSGHLGVRWLGKLTSRENTSLEAGAGATAAGCSGGAGVSNLMRRSSYSPMSSLSSQQSGEPLIVVEESSAEDAYAFDERQEGSGDSRPSSPPYPAQHDPFLLSPYRDIRKRSLPTPQCTSGITASQVSTRIPSQSYPFSGPIIETY</sequence>
<dbReference type="Proteomes" id="UP001152759">
    <property type="component" value="Chromosome 1"/>
</dbReference>
<dbReference type="AlphaFoldDB" id="A0A9P0A062"/>
<feature type="region of interest" description="Disordered" evidence="1">
    <location>
        <begin position="116"/>
        <end position="138"/>
    </location>
</feature>
<accession>A0A9P0A062</accession>
<keyword evidence="3" id="KW-1185">Reference proteome</keyword>
<organism evidence="2 3">
    <name type="scientific">Bemisia tabaci</name>
    <name type="common">Sweetpotato whitefly</name>
    <name type="synonym">Aleurodes tabaci</name>
    <dbReference type="NCBI Taxonomy" id="7038"/>
    <lineage>
        <taxon>Eukaryota</taxon>
        <taxon>Metazoa</taxon>
        <taxon>Ecdysozoa</taxon>
        <taxon>Arthropoda</taxon>
        <taxon>Hexapoda</taxon>
        <taxon>Insecta</taxon>
        <taxon>Pterygota</taxon>
        <taxon>Neoptera</taxon>
        <taxon>Paraneoptera</taxon>
        <taxon>Hemiptera</taxon>
        <taxon>Sternorrhyncha</taxon>
        <taxon>Aleyrodoidea</taxon>
        <taxon>Aleyrodidae</taxon>
        <taxon>Aleyrodinae</taxon>
        <taxon>Bemisia</taxon>
    </lineage>
</organism>
<reference evidence="2" key="1">
    <citation type="submission" date="2021-12" db="EMBL/GenBank/DDBJ databases">
        <authorList>
            <person name="King R."/>
        </authorList>
    </citation>
    <scope>NUCLEOTIDE SEQUENCE</scope>
</reference>
<name>A0A9P0A062_BEMTA</name>
<protein>
    <submittedName>
        <fullName evidence="2">Uncharacterized protein</fullName>
    </submittedName>
</protein>
<evidence type="ECO:0000313" key="3">
    <source>
        <dbReference type="Proteomes" id="UP001152759"/>
    </source>
</evidence>